<feature type="signal peptide" evidence="1">
    <location>
        <begin position="1"/>
        <end position="22"/>
    </location>
</feature>
<gene>
    <name evidence="2" type="ORF">SAMN04487965_2178</name>
</gene>
<dbReference type="Proteomes" id="UP000184170">
    <property type="component" value="Unassembled WGS sequence"/>
</dbReference>
<evidence type="ECO:0000313" key="2">
    <source>
        <dbReference type="EMBL" id="SHF53450.1"/>
    </source>
</evidence>
<protein>
    <recommendedName>
        <fullName evidence="4">MetA-pathway of phenol degradation</fullName>
    </recommendedName>
</protein>
<organism evidence="2 3">
    <name type="scientific">Microbulbifer donghaiensis</name>
    <dbReference type="NCBI Taxonomy" id="494016"/>
    <lineage>
        <taxon>Bacteria</taxon>
        <taxon>Pseudomonadati</taxon>
        <taxon>Pseudomonadota</taxon>
        <taxon>Gammaproteobacteria</taxon>
        <taxon>Cellvibrionales</taxon>
        <taxon>Microbulbiferaceae</taxon>
        <taxon>Microbulbifer</taxon>
    </lineage>
</organism>
<evidence type="ECO:0008006" key="4">
    <source>
        <dbReference type="Google" id="ProtNLM"/>
    </source>
</evidence>
<feature type="chain" id="PRO_5013359164" description="MetA-pathway of phenol degradation" evidence="1">
    <location>
        <begin position="23"/>
        <end position="288"/>
    </location>
</feature>
<name>A0A1M5CFI3_9GAMM</name>
<dbReference type="EMBL" id="FQVA01000002">
    <property type="protein sequence ID" value="SHF53450.1"/>
    <property type="molecule type" value="Genomic_DNA"/>
</dbReference>
<keyword evidence="3" id="KW-1185">Reference proteome</keyword>
<proteinExistence type="predicted"/>
<evidence type="ECO:0000256" key="1">
    <source>
        <dbReference type="SAM" id="SignalP"/>
    </source>
</evidence>
<reference evidence="3" key="1">
    <citation type="submission" date="2016-11" db="EMBL/GenBank/DDBJ databases">
        <authorList>
            <person name="Varghese N."/>
            <person name="Submissions S."/>
        </authorList>
    </citation>
    <scope>NUCLEOTIDE SEQUENCE [LARGE SCALE GENOMIC DNA]</scope>
    <source>
        <strain evidence="3">CGMCC 1.7063</strain>
    </source>
</reference>
<sequence length="288" mass="31952">MKKHCSGAGILACALLAAPALAQPPEMIEPSIHWAYATFFGTGWYKVSDESSAYIVHAAPRWILGATGADNPDDLDVTYRLQVPLTVGVAKFDFNDIPGLIDPNNLKIASAGLSLDADISLTPRFSIRPAIQTGYGNVINDSEHAWTYATEIRSRYKFESGRLDWAILANLGYVGYDANEGDSDDFAFAALGSEFAYPVNWLSRPDNQSMFYWHLSYIDFLDKVRVRSGVDRFDSVASYWQVGAAIGRREKPICIGFLKFDRLGLAYNYSATGELRGVKLVFRSLYDL</sequence>
<accession>A0A1M5CFI3</accession>
<dbReference type="OrthoDB" id="6254608at2"/>
<keyword evidence="1" id="KW-0732">Signal</keyword>
<evidence type="ECO:0000313" key="3">
    <source>
        <dbReference type="Proteomes" id="UP000184170"/>
    </source>
</evidence>
<dbReference type="AlphaFoldDB" id="A0A1M5CFI3"/>
<dbReference type="RefSeq" id="WP_073275014.1">
    <property type="nucleotide sequence ID" value="NZ_FQVA01000002.1"/>
</dbReference>